<evidence type="ECO:0000313" key="9">
    <source>
        <dbReference type="Proteomes" id="UP000184139"/>
    </source>
</evidence>
<feature type="transmembrane region" description="Helical" evidence="6">
    <location>
        <begin position="170"/>
        <end position="189"/>
    </location>
</feature>
<dbReference type="CDD" id="cd17321">
    <property type="entry name" value="MFS_MMR_MDR_like"/>
    <property type="match status" value="1"/>
</dbReference>
<dbReference type="FunFam" id="1.20.1250.20:FF:000503">
    <property type="entry name" value="Drug resistance transporter, EmrB/QacA subfamily"/>
    <property type="match status" value="1"/>
</dbReference>
<accession>A0A1M5YBX2</accession>
<protein>
    <submittedName>
        <fullName evidence="8">Drug resistance transporter, EmrB/QacA subfamily</fullName>
    </submittedName>
</protein>
<keyword evidence="5 6" id="KW-0472">Membrane</keyword>
<evidence type="ECO:0000313" key="8">
    <source>
        <dbReference type="EMBL" id="SHI09354.1"/>
    </source>
</evidence>
<dbReference type="AlphaFoldDB" id="A0A1M5YBX2"/>
<feature type="domain" description="Major facilitator superfamily (MFS) profile" evidence="7">
    <location>
        <begin position="15"/>
        <end position="462"/>
    </location>
</feature>
<dbReference type="PROSITE" id="PS50850">
    <property type="entry name" value="MFS"/>
    <property type="match status" value="1"/>
</dbReference>
<feature type="transmembrane region" description="Helical" evidence="6">
    <location>
        <begin position="264"/>
        <end position="289"/>
    </location>
</feature>
<evidence type="ECO:0000256" key="6">
    <source>
        <dbReference type="SAM" id="Phobius"/>
    </source>
</evidence>
<keyword evidence="9" id="KW-1185">Reference proteome</keyword>
<dbReference type="Gene3D" id="1.20.1250.20">
    <property type="entry name" value="MFS general substrate transporter like domains"/>
    <property type="match status" value="1"/>
</dbReference>
<dbReference type="Pfam" id="PF07690">
    <property type="entry name" value="MFS_1"/>
    <property type="match status" value="2"/>
</dbReference>
<sequence length="473" mass="50519">MPHQPATHTALERSALIVATLTSFVGPFIISSINVALPAIQADLQMDAVQLSWVATAYLLAVAVGLIPAGKIADIHGRKRVFAAGLVVYTIGSTAAAFAGSAAILITFRVVQGLGAAMFITTGMAILTSVFPPERRGRVIGIYVAAVYIGLSTGPFIGGLMTHHFGWRSIFLLMLPLGLFLFLLTQRYLKGEWRGEPNQQLDIPACLLYAVAILSLVYGATRLPSMIGTLLLLAGILLLVVFIRHQRAARYPVFHVSLFSANKTFAFSSLAALLNYSATFAVTFLLSLYLQYIKGMTPQSAGLILMAQPIMMALLSPLAGRLSDRIEPRLLATAGMIITVVGVTLFTRLQPDTGLYLIVANLVLLGTGFALFSSPNMSAIMGAVEKRHYGLASGTVATMRLIGQMLSMAMATVVLALIIGRQAIGPENYGLFLQSIHTVYFISAALCLSGVYFSWFRGSLHRSSGDPGGTGST</sequence>
<dbReference type="InterPro" id="IPR020846">
    <property type="entry name" value="MFS_dom"/>
</dbReference>
<reference evidence="8 9" key="1">
    <citation type="submission" date="2016-11" db="EMBL/GenBank/DDBJ databases">
        <authorList>
            <person name="Jaros S."/>
            <person name="Januszkiewicz K."/>
            <person name="Wedrychowicz H."/>
        </authorList>
    </citation>
    <scope>NUCLEOTIDE SEQUENCE [LARGE SCALE GENOMIC DNA]</scope>
    <source>
        <strain evidence="8 9">DSM 9705</strain>
    </source>
</reference>
<feature type="transmembrane region" description="Helical" evidence="6">
    <location>
        <begin position="355"/>
        <end position="380"/>
    </location>
</feature>
<gene>
    <name evidence="8" type="ORF">SAMN02745124_03822</name>
</gene>
<dbReference type="SUPFAM" id="SSF103473">
    <property type="entry name" value="MFS general substrate transporter"/>
    <property type="match status" value="1"/>
</dbReference>
<dbReference type="GO" id="GO:0022857">
    <property type="term" value="F:transmembrane transporter activity"/>
    <property type="evidence" value="ECO:0007669"/>
    <property type="project" value="InterPro"/>
</dbReference>
<feature type="transmembrane region" description="Helical" evidence="6">
    <location>
        <begin position="49"/>
        <end position="69"/>
    </location>
</feature>
<proteinExistence type="predicted"/>
<dbReference type="OrthoDB" id="9812221at2"/>
<evidence type="ECO:0000259" key="7">
    <source>
        <dbReference type="PROSITE" id="PS50850"/>
    </source>
</evidence>
<dbReference type="PANTHER" id="PTHR42718:SF9">
    <property type="entry name" value="MAJOR FACILITATOR SUPERFAMILY MULTIDRUG TRANSPORTER MFSC"/>
    <property type="match status" value="1"/>
</dbReference>
<dbReference type="RefSeq" id="WP_073378642.1">
    <property type="nucleotide sequence ID" value="NZ_FQXS01000032.1"/>
</dbReference>
<dbReference type="STRING" id="1121409.SAMN02745124_03822"/>
<evidence type="ECO:0000256" key="2">
    <source>
        <dbReference type="ARBA" id="ARBA00022448"/>
    </source>
</evidence>
<organism evidence="8 9">
    <name type="scientific">Desulfofustis glycolicus DSM 9705</name>
    <dbReference type="NCBI Taxonomy" id="1121409"/>
    <lineage>
        <taxon>Bacteria</taxon>
        <taxon>Pseudomonadati</taxon>
        <taxon>Thermodesulfobacteriota</taxon>
        <taxon>Desulfobulbia</taxon>
        <taxon>Desulfobulbales</taxon>
        <taxon>Desulfocapsaceae</taxon>
        <taxon>Desulfofustis</taxon>
    </lineage>
</organism>
<dbReference type="InterPro" id="IPR011701">
    <property type="entry name" value="MFS"/>
</dbReference>
<feature type="transmembrane region" description="Helical" evidence="6">
    <location>
        <begin position="401"/>
        <end position="419"/>
    </location>
</feature>
<name>A0A1M5YBX2_9BACT</name>
<feature type="transmembrane region" description="Helical" evidence="6">
    <location>
        <begin position="15"/>
        <end position="37"/>
    </location>
</feature>
<feature type="transmembrane region" description="Helical" evidence="6">
    <location>
        <begin position="330"/>
        <end position="349"/>
    </location>
</feature>
<comment type="subcellular location">
    <subcellularLocation>
        <location evidence="1">Membrane</location>
        <topology evidence="1">Multi-pass membrane protein</topology>
    </subcellularLocation>
</comment>
<keyword evidence="3 6" id="KW-0812">Transmembrane</keyword>
<evidence type="ECO:0000256" key="3">
    <source>
        <dbReference type="ARBA" id="ARBA00022692"/>
    </source>
</evidence>
<keyword evidence="4 6" id="KW-1133">Transmembrane helix</keyword>
<evidence type="ECO:0000256" key="1">
    <source>
        <dbReference type="ARBA" id="ARBA00004141"/>
    </source>
</evidence>
<feature type="transmembrane region" description="Helical" evidence="6">
    <location>
        <begin position="81"/>
        <end position="108"/>
    </location>
</feature>
<feature type="transmembrane region" description="Helical" evidence="6">
    <location>
        <begin position="226"/>
        <end position="243"/>
    </location>
</feature>
<feature type="transmembrane region" description="Helical" evidence="6">
    <location>
        <begin position="201"/>
        <end position="220"/>
    </location>
</feature>
<dbReference type="Gene3D" id="1.20.1720.10">
    <property type="entry name" value="Multidrug resistance protein D"/>
    <property type="match status" value="1"/>
</dbReference>
<dbReference type="GO" id="GO:0016020">
    <property type="term" value="C:membrane"/>
    <property type="evidence" value="ECO:0007669"/>
    <property type="project" value="UniProtKB-SubCell"/>
</dbReference>
<feature type="transmembrane region" description="Helical" evidence="6">
    <location>
        <begin position="114"/>
        <end position="132"/>
    </location>
</feature>
<dbReference type="PANTHER" id="PTHR42718">
    <property type="entry name" value="MAJOR FACILITATOR SUPERFAMILY MULTIDRUG TRANSPORTER MFSC"/>
    <property type="match status" value="1"/>
</dbReference>
<dbReference type="Proteomes" id="UP000184139">
    <property type="component" value="Unassembled WGS sequence"/>
</dbReference>
<keyword evidence="2" id="KW-0813">Transport</keyword>
<dbReference type="EMBL" id="FQXS01000032">
    <property type="protein sequence ID" value="SHI09354.1"/>
    <property type="molecule type" value="Genomic_DNA"/>
</dbReference>
<feature type="transmembrane region" description="Helical" evidence="6">
    <location>
        <begin position="139"/>
        <end position="158"/>
    </location>
</feature>
<evidence type="ECO:0000256" key="5">
    <source>
        <dbReference type="ARBA" id="ARBA00023136"/>
    </source>
</evidence>
<feature type="transmembrane region" description="Helical" evidence="6">
    <location>
        <begin position="301"/>
        <end position="318"/>
    </location>
</feature>
<feature type="transmembrane region" description="Helical" evidence="6">
    <location>
        <begin position="431"/>
        <end position="455"/>
    </location>
</feature>
<evidence type="ECO:0000256" key="4">
    <source>
        <dbReference type="ARBA" id="ARBA00022989"/>
    </source>
</evidence>
<dbReference type="InterPro" id="IPR036259">
    <property type="entry name" value="MFS_trans_sf"/>
</dbReference>